<comment type="caution">
    <text evidence="3">The sequence shown here is derived from an EMBL/GenBank/DDBJ whole genome shotgun (WGS) entry which is preliminary data.</text>
</comment>
<dbReference type="SUPFAM" id="SSF52317">
    <property type="entry name" value="Class I glutamine amidotransferase-like"/>
    <property type="match status" value="1"/>
</dbReference>
<evidence type="ECO:0000256" key="1">
    <source>
        <dbReference type="SAM" id="MobiDB-lite"/>
    </source>
</evidence>
<evidence type="ECO:0000259" key="2">
    <source>
        <dbReference type="Pfam" id="PF01965"/>
    </source>
</evidence>
<dbReference type="InterPro" id="IPR002818">
    <property type="entry name" value="DJ-1/PfpI"/>
</dbReference>
<dbReference type="Pfam" id="PF01965">
    <property type="entry name" value="DJ-1_PfpI"/>
    <property type="match status" value="1"/>
</dbReference>
<accession>A0AAV9TDP0</accession>
<dbReference type="InterPro" id="IPR029062">
    <property type="entry name" value="Class_I_gatase-like"/>
</dbReference>
<evidence type="ECO:0000313" key="4">
    <source>
        <dbReference type="Proteomes" id="UP001327957"/>
    </source>
</evidence>
<proteinExistence type="predicted"/>
<feature type="compositionally biased region" description="Gly residues" evidence="1">
    <location>
        <begin position="103"/>
        <end position="112"/>
    </location>
</feature>
<feature type="region of interest" description="Disordered" evidence="1">
    <location>
        <begin position="98"/>
        <end position="119"/>
    </location>
</feature>
<dbReference type="InterPro" id="IPR052158">
    <property type="entry name" value="INH-QAR"/>
</dbReference>
<dbReference type="EMBL" id="JASAOK010000039">
    <property type="protein sequence ID" value="KAK6217297.1"/>
    <property type="molecule type" value="Genomic_DNA"/>
</dbReference>
<sequence>MLSSRSRTIAISVFAKRPSAVMLVPLPGVRKFSQSPPMAQDGERVDGGGKKPVNFGVVVFPAFQALDVFGPLDALNLLSRSYNMNLYTIADTLEPVSTKQSTVGGGGGGGGSTSQPATAASDFGQRIVPTHTFQTAPPLDVLIVPGGQGTRYPGIATAVDFVRERFGTLQYLLTVCTGAGVAARAGVLDGRRATTNKLSWEQTIALRPQVDWVHKARWVRDGHVWTSSGISAGIDLTFAWIAAVYGSEVAKNIANRMEYTPVEDPSWDPFADLWGSKN</sequence>
<dbReference type="Proteomes" id="UP001327957">
    <property type="component" value="Unassembled WGS sequence"/>
</dbReference>
<feature type="domain" description="DJ-1/PfpI" evidence="2">
    <location>
        <begin position="60"/>
        <end position="241"/>
    </location>
</feature>
<dbReference type="PANTHER" id="PTHR43130:SF15">
    <property type="entry name" value="THIJ_PFPI FAMILY PROTEIN (AFU_ORTHOLOGUE AFUA_5G14240)"/>
    <property type="match status" value="1"/>
</dbReference>
<dbReference type="PANTHER" id="PTHR43130">
    <property type="entry name" value="ARAC-FAMILY TRANSCRIPTIONAL REGULATOR"/>
    <property type="match status" value="1"/>
</dbReference>
<gene>
    <name evidence="3" type="ORF">QIS74_07411</name>
</gene>
<reference evidence="3 4" key="1">
    <citation type="submission" date="2023-04" db="EMBL/GenBank/DDBJ databases">
        <title>Colletotrichum tabacum stain YC1 causing leaf anthracnose on Nicotiana tabacum(L.) cv.</title>
        <authorList>
            <person name="Ji Z."/>
            <person name="Wang M."/>
            <person name="Zhang J."/>
            <person name="Wang N."/>
            <person name="Zhou Z."/>
        </authorList>
    </citation>
    <scope>NUCLEOTIDE SEQUENCE [LARGE SCALE GENOMIC DNA]</scope>
    <source>
        <strain evidence="3 4">YC1</strain>
    </source>
</reference>
<dbReference type="AlphaFoldDB" id="A0AAV9TDP0"/>
<evidence type="ECO:0000313" key="3">
    <source>
        <dbReference type="EMBL" id="KAK6217297.1"/>
    </source>
</evidence>
<protein>
    <submittedName>
        <fullName evidence="3">Dj-1 family protein</fullName>
    </submittedName>
</protein>
<dbReference type="Gene3D" id="3.40.50.880">
    <property type="match status" value="1"/>
</dbReference>
<keyword evidence="4" id="KW-1185">Reference proteome</keyword>
<dbReference type="CDD" id="cd03139">
    <property type="entry name" value="GATase1_PfpI_2"/>
    <property type="match status" value="1"/>
</dbReference>
<organism evidence="3 4">
    <name type="scientific">Colletotrichum tabaci</name>
    <dbReference type="NCBI Taxonomy" id="1209068"/>
    <lineage>
        <taxon>Eukaryota</taxon>
        <taxon>Fungi</taxon>
        <taxon>Dikarya</taxon>
        <taxon>Ascomycota</taxon>
        <taxon>Pezizomycotina</taxon>
        <taxon>Sordariomycetes</taxon>
        <taxon>Hypocreomycetidae</taxon>
        <taxon>Glomerellales</taxon>
        <taxon>Glomerellaceae</taxon>
        <taxon>Colletotrichum</taxon>
        <taxon>Colletotrichum destructivum species complex</taxon>
    </lineage>
</organism>
<name>A0AAV9TDP0_9PEZI</name>